<comment type="caution">
    <text evidence="2">The sequence shown here is derived from an EMBL/GenBank/DDBJ whole genome shotgun (WGS) entry which is preliminary data.</text>
</comment>
<evidence type="ECO:0000256" key="1">
    <source>
        <dbReference type="SAM" id="MobiDB-lite"/>
    </source>
</evidence>
<name>A0A4E0RD14_FASHE</name>
<sequence length="307" mass="34915">MPKKSSSSEEESGQSFSVLESLGQAITKILTLLSSVVIGGSVRTRTTPSIPPPEKFCLGDNFRRLAADAEDYIEAFPPNERRTALQSLLDGEAKDIARDTRILDGEITAATFVRLRHYLTEKPDIMPVRLQFQSRVQLPEESFSEFVRQLRNLARDAFPDLDLAAQEDKVREQITVGVRHQTLVKKFRKRPQTMVQEALDVAREVEQLERLFHDQQIGRRQSISTVQPPPQSRPNWSCPPPRGWVQPYRPNSDFRPPPRRTSHGDCVYCRRFGTKARACGHNRVGESHGFPSVVFYVHSVITVQILE</sequence>
<proteinExistence type="predicted"/>
<evidence type="ECO:0000313" key="3">
    <source>
        <dbReference type="Proteomes" id="UP000230066"/>
    </source>
</evidence>
<reference evidence="2" key="1">
    <citation type="submission" date="2019-03" db="EMBL/GenBank/DDBJ databases">
        <title>Improved annotation for the trematode Fasciola hepatica.</title>
        <authorList>
            <person name="Choi Y.-J."/>
            <person name="Martin J."/>
            <person name="Mitreva M."/>
        </authorList>
    </citation>
    <scope>NUCLEOTIDE SEQUENCE [LARGE SCALE GENOMIC DNA]</scope>
</reference>
<feature type="compositionally biased region" description="Pro residues" evidence="1">
    <location>
        <begin position="227"/>
        <end position="242"/>
    </location>
</feature>
<organism evidence="2 3">
    <name type="scientific">Fasciola hepatica</name>
    <name type="common">Liver fluke</name>
    <dbReference type="NCBI Taxonomy" id="6192"/>
    <lineage>
        <taxon>Eukaryota</taxon>
        <taxon>Metazoa</taxon>
        <taxon>Spiralia</taxon>
        <taxon>Lophotrochozoa</taxon>
        <taxon>Platyhelminthes</taxon>
        <taxon>Trematoda</taxon>
        <taxon>Digenea</taxon>
        <taxon>Plagiorchiida</taxon>
        <taxon>Echinostomata</taxon>
        <taxon>Echinostomatoidea</taxon>
        <taxon>Fasciolidae</taxon>
        <taxon>Fasciola</taxon>
    </lineage>
</organism>
<gene>
    <name evidence="2" type="ORF">D915_005073</name>
</gene>
<dbReference type="Proteomes" id="UP000230066">
    <property type="component" value="Unassembled WGS sequence"/>
</dbReference>
<accession>A0A4E0RD14</accession>
<dbReference type="PANTHER" id="PTHR33198">
    <property type="entry name" value="ANK_REP_REGION DOMAIN-CONTAINING PROTEIN-RELATED"/>
    <property type="match status" value="1"/>
</dbReference>
<dbReference type="AlphaFoldDB" id="A0A4E0RD14"/>
<protein>
    <recommendedName>
        <fullName evidence="4">Tick transposon</fullName>
    </recommendedName>
</protein>
<evidence type="ECO:0008006" key="4">
    <source>
        <dbReference type="Google" id="ProtNLM"/>
    </source>
</evidence>
<keyword evidence="3" id="KW-1185">Reference proteome</keyword>
<evidence type="ECO:0000313" key="2">
    <source>
        <dbReference type="EMBL" id="THD24261.1"/>
    </source>
</evidence>
<dbReference type="EMBL" id="JXXN02001696">
    <property type="protein sequence ID" value="THD24261.1"/>
    <property type="molecule type" value="Genomic_DNA"/>
</dbReference>
<feature type="region of interest" description="Disordered" evidence="1">
    <location>
        <begin position="219"/>
        <end position="242"/>
    </location>
</feature>